<protein>
    <submittedName>
        <fullName evidence="2">Uncharacterized protein</fullName>
    </submittedName>
</protein>
<accession>A0ABN8R3C3</accession>
<dbReference type="InterPro" id="IPR043930">
    <property type="entry name" value="DUF5754"/>
</dbReference>
<feature type="region of interest" description="Disordered" evidence="1">
    <location>
        <begin position="347"/>
        <end position="383"/>
    </location>
</feature>
<proteinExistence type="predicted"/>
<evidence type="ECO:0000313" key="2">
    <source>
        <dbReference type="EMBL" id="CAH3173202.1"/>
    </source>
</evidence>
<dbReference type="InterPro" id="IPR024416">
    <property type="entry name" value="DUF2738"/>
</dbReference>
<dbReference type="Pfam" id="PF19058">
    <property type="entry name" value="DUF5754"/>
    <property type="match status" value="1"/>
</dbReference>
<keyword evidence="3" id="KW-1185">Reference proteome</keyword>
<feature type="compositionally biased region" description="Basic and acidic residues" evidence="1">
    <location>
        <begin position="347"/>
        <end position="365"/>
    </location>
</feature>
<dbReference type="EMBL" id="CALNXK010000179">
    <property type="protein sequence ID" value="CAH3173202.1"/>
    <property type="molecule type" value="Genomic_DNA"/>
</dbReference>
<reference evidence="2 3" key="1">
    <citation type="submission" date="2022-05" db="EMBL/GenBank/DDBJ databases">
        <authorList>
            <consortium name="Genoscope - CEA"/>
            <person name="William W."/>
        </authorList>
    </citation>
    <scope>NUCLEOTIDE SEQUENCE [LARGE SCALE GENOMIC DNA]</scope>
</reference>
<evidence type="ECO:0000256" key="1">
    <source>
        <dbReference type="SAM" id="MobiDB-lite"/>
    </source>
</evidence>
<dbReference type="Proteomes" id="UP001159405">
    <property type="component" value="Unassembled WGS sequence"/>
</dbReference>
<sequence length="383" mass="44066">MEPRSRETTPTKEDLDFIVDDGYRHDEDPDYVPNEKYVVTGSEFKKLTRNAKKLGAESLDYSTRKNNKYMATLPGGKKVHFGSPKYPDYTIHKEKERRDKYLSRATKIKNKQGELTYTNPESSNYCYENITQENIIFNEAKEYKVKDSKIKYKRIPIEIKYTNGKKGALVLESPVLFSFGVNEKKNQETNKLVGYSIPVCLWAKDSVPSNKEKAFFDVINNVVTLSKQHLEKEYGPDLASTLSSPFYFKQIEYTDKKGKKRTKVDESSSPVLYAKLIYSEKSRKILSLFKGKGGRDLNPFKYIDQYCNVKLALIIEGIFISKTVTSLQIKVHECYVKQLEPRKSLLTIDEKSSDSDSDSDSKGEEITDQVVEDLLLSDKEEKE</sequence>
<organism evidence="2 3">
    <name type="scientific">Porites lobata</name>
    <dbReference type="NCBI Taxonomy" id="104759"/>
    <lineage>
        <taxon>Eukaryota</taxon>
        <taxon>Metazoa</taxon>
        <taxon>Cnidaria</taxon>
        <taxon>Anthozoa</taxon>
        <taxon>Hexacorallia</taxon>
        <taxon>Scleractinia</taxon>
        <taxon>Fungiina</taxon>
        <taxon>Poritidae</taxon>
        <taxon>Porites</taxon>
    </lineage>
</organism>
<evidence type="ECO:0000313" key="3">
    <source>
        <dbReference type="Proteomes" id="UP001159405"/>
    </source>
</evidence>
<dbReference type="Pfam" id="PF10927">
    <property type="entry name" value="DUF2738"/>
    <property type="match status" value="1"/>
</dbReference>
<comment type="caution">
    <text evidence="2">The sequence shown here is derived from an EMBL/GenBank/DDBJ whole genome shotgun (WGS) entry which is preliminary data.</text>
</comment>
<gene>
    <name evidence="2" type="ORF">PLOB_00013993</name>
</gene>
<name>A0ABN8R3C3_9CNID</name>